<reference evidence="1" key="1">
    <citation type="submission" date="2015-04" db="UniProtKB">
        <authorList>
            <consortium name="EnsemblPlants"/>
        </authorList>
    </citation>
    <scope>IDENTIFICATION</scope>
</reference>
<evidence type="ECO:0000313" key="1">
    <source>
        <dbReference type="EnsemblPlants" id="OMERI03G03120.1"/>
    </source>
</evidence>
<organism evidence="1">
    <name type="scientific">Oryza meridionalis</name>
    <dbReference type="NCBI Taxonomy" id="40149"/>
    <lineage>
        <taxon>Eukaryota</taxon>
        <taxon>Viridiplantae</taxon>
        <taxon>Streptophyta</taxon>
        <taxon>Embryophyta</taxon>
        <taxon>Tracheophyta</taxon>
        <taxon>Spermatophyta</taxon>
        <taxon>Magnoliopsida</taxon>
        <taxon>Liliopsida</taxon>
        <taxon>Poales</taxon>
        <taxon>Poaceae</taxon>
        <taxon>BOP clade</taxon>
        <taxon>Oryzoideae</taxon>
        <taxon>Oryzeae</taxon>
        <taxon>Oryzinae</taxon>
        <taxon>Oryza</taxon>
    </lineage>
</organism>
<sequence length="225" mass="24055">MLRILQAPQNKGRITNALSSLEAILGDLYLRKGLINAPPAHISFAFHLLVQCFSDEGILKSPGRAWCGSCLQSWSKSLLTPNYTAYASFHIADAHLRGQQTAKTVAIVLGGAVGLGFVEPGQEEGGLLMGTHGATGQKALGHGMHFDWGLDVCFFKVVSGIQRGLFFFGSSSSGHVGVRHAIPRDERGEKEVCRGSCGRSKKLCLIWLVIKDGSNSLTSSCPAVC</sequence>
<dbReference type="Gramene" id="OMERI03G03120.1">
    <property type="protein sequence ID" value="OMERI03G03120.1"/>
    <property type="gene ID" value="OMERI03G03120"/>
</dbReference>
<evidence type="ECO:0000313" key="2">
    <source>
        <dbReference type="Proteomes" id="UP000008021"/>
    </source>
</evidence>
<dbReference type="AlphaFoldDB" id="A0A0E0CUZ6"/>
<accession>A0A0E0CUZ6</accession>
<dbReference type="Proteomes" id="UP000008021">
    <property type="component" value="Chromosome 3"/>
</dbReference>
<name>A0A0E0CUZ6_9ORYZ</name>
<proteinExistence type="predicted"/>
<dbReference type="EnsemblPlants" id="OMERI03G03120.1">
    <property type="protein sequence ID" value="OMERI03G03120.1"/>
    <property type="gene ID" value="OMERI03G03120"/>
</dbReference>
<protein>
    <submittedName>
        <fullName evidence="1">Uncharacterized protein</fullName>
    </submittedName>
</protein>
<keyword evidence="2" id="KW-1185">Reference proteome</keyword>
<dbReference type="HOGENOM" id="CLU_1231584_0_0_1"/>
<reference evidence="1" key="2">
    <citation type="submission" date="2018-05" db="EMBL/GenBank/DDBJ databases">
        <title>OmerRS3 (Oryza meridionalis Reference Sequence Version 3).</title>
        <authorList>
            <person name="Zhang J."/>
            <person name="Kudrna D."/>
            <person name="Lee S."/>
            <person name="Talag J."/>
            <person name="Welchert J."/>
            <person name="Wing R.A."/>
        </authorList>
    </citation>
    <scope>NUCLEOTIDE SEQUENCE [LARGE SCALE GENOMIC DNA]</scope>
    <source>
        <strain evidence="1">cv. OR44</strain>
    </source>
</reference>